<comment type="caution">
    <text evidence="11">The sequence shown here is derived from an EMBL/GenBank/DDBJ whole genome shotgun (WGS) entry which is preliminary data.</text>
</comment>
<evidence type="ECO:0000256" key="10">
    <source>
        <dbReference type="RuleBase" id="RU000488"/>
    </source>
</evidence>
<feature type="repeat" description="Solcar" evidence="9">
    <location>
        <begin position="104"/>
        <end position="194"/>
    </location>
</feature>
<dbReference type="Pfam" id="PF00153">
    <property type="entry name" value="Mito_carr"/>
    <property type="match status" value="3"/>
</dbReference>
<protein>
    <submittedName>
        <fullName evidence="11">Uncharacterized protein</fullName>
    </submittedName>
</protein>
<gene>
    <name evidence="11" type="ORF">CTAYLR_003363</name>
</gene>
<keyword evidence="7" id="KW-0496">Mitochondrion</keyword>
<evidence type="ECO:0000313" key="12">
    <source>
        <dbReference type="Proteomes" id="UP001230188"/>
    </source>
</evidence>
<dbReference type="EMBL" id="JAQMWT010000341">
    <property type="protein sequence ID" value="KAJ8603984.1"/>
    <property type="molecule type" value="Genomic_DNA"/>
</dbReference>
<keyword evidence="6" id="KW-1133">Transmembrane helix</keyword>
<keyword evidence="3 10" id="KW-0813">Transport</keyword>
<feature type="repeat" description="Solcar" evidence="9">
    <location>
        <begin position="201"/>
        <end position="286"/>
    </location>
</feature>
<keyword evidence="12" id="KW-1185">Reference proteome</keyword>
<comment type="similarity">
    <text evidence="2 10">Belongs to the mitochondrial carrier (TC 2.A.29) family.</text>
</comment>
<comment type="subcellular location">
    <subcellularLocation>
        <location evidence="1">Mitochondrion membrane</location>
        <topology evidence="1">Multi-pass membrane protein</topology>
    </subcellularLocation>
</comment>
<sequence>MAKRNTLRVGVAGAAAGSIEIVCTYPLEFAKTQLQLEHGAAATHTGFKRGTIDCLVRTAREHGVRGLYKGATPWFVFAGPRSAVRFATFEYLRGAAERWGIRRSEFACGLVAGAVEGMLTQTPMQAIQIKLVHDASPGVVNKRFAGMGFLESVAAIVRKDGFWNGLYCGVGPAVAKGAVTNGLRFFGYHGIVNRVSPRDKPSVALSMTAGGLAGAFSAVVSQPIDTVKANMMGLDAHRYKSSWDCAWSIIKADGLVALWNGVGPRTGRVFLEVGLQFSLFEQIFSLVDRIFDKA</sequence>
<evidence type="ECO:0000256" key="5">
    <source>
        <dbReference type="ARBA" id="ARBA00022737"/>
    </source>
</evidence>
<organism evidence="11 12">
    <name type="scientific">Chrysophaeum taylorii</name>
    <dbReference type="NCBI Taxonomy" id="2483200"/>
    <lineage>
        <taxon>Eukaryota</taxon>
        <taxon>Sar</taxon>
        <taxon>Stramenopiles</taxon>
        <taxon>Ochrophyta</taxon>
        <taxon>Pelagophyceae</taxon>
        <taxon>Pelagomonadales</taxon>
        <taxon>Pelagomonadaceae</taxon>
        <taxon>Chrysophaeum</taxon>
    </lineage>
</organism>
<evidence type="ECO:0000256" key="1">
    <source>
        <dbReference type="ARBA" id="ARBA00004225"/>
    </source>
</evidence>
<dbReference type="GO" id="GO:0031966">
    <property type="term" value="C:mitochondrial membrane"/>
    <property type="evidence" value="ECO:0007669"/>
    <property type="project" value="UniProtKB-SubCell"/>
</dbReference>
<dbReference type="GO" id="GO:0071913">
    <property type="term" value="F:citrate secondary active transmembrane transporter activity"/>
    <property type="evidence" value="ECO:0007669"/>
    <property type="project" value="TreeGrafter"/>
</dbReference>
<keyword evidence="8 9" id="KW-0472">Membrane</keyword>
<keyword evidence="5" id="KW-0677">Repeat</keyword>
<reference evidence="11" key="1">
    <citation type="submission" date="2023-01" db="EMBL/GenBank/DDBJ databases">
        <title>Metagenome sequencing of chrysophaentin producing Chrysophaeum taylorii.</title>
        <authorList>
            <person name="Davison J."/>
            <person name="Bewley C."/>
        </authorList>
    </citation>
    <scope>NUCLEOTIDE SEQUENCE</scope>
    <source>
        <strain evidence="11">NIES-1699</strain>
    </source>
</reference>
<dbReference type="InterPro" id="IPR049563">
    <property type="entry name" value="TXTP-like"/>
</dbReference>
<dbReference type="Gene3D" id="1.50.40.10">
    <property type="entry name" value="Mitochondrial carrier domain"/>
    <property type="match status" value="1"/>
</dbReference>
<evidence type="ECO:0000313" key="11">
    <source>
        <dbReference type="EMBL" id="KAJ8603984.1"/>
    </source>
</evidence>
<evidence type="ECO:0000256" key="4">
    <source>
        <dbReference type="ARBA" id="ARBA00022692"/>
    </source>
</evidence>
<dbReference type="Proteomes" id="UP001230188">
    <property type="component" value="Unassembled WGS sequence"/>
</dbReference>
<evidence type="ECO:0000256" key="9">
    <source>
        <dbReference type="PROSITE-ProRule" id="PRU00282"/>
    </source>
</evidence>
<dbReference type="PANTHER" id="PTHR45788">
    <property type="entry name" value="SUCCINATE/FUMARATE MITOCHONDRIAL TRANSPORTER-RELATED"/>
    <property type="match status" value="1"/>
</dbReference>
<evidence type="ECO:0000256" key="3">
    <source>
        <dbReference type="ARBA" id="ARBA00022448"/>
    </source>
</evidence>
<proteinExistence type="inferred from homology"/>
<dbReference type="GO" id="GO:0006843">
    <property type="term" value="P:mitochondrial citrate transmembrane transport"/>
    <property type="evidence" value="ECO:0007669"/>
    <property type="project" value="TreeGrafter"/>
</dbReference>
<evidence type="ECO:0000256" key="8">
    <source>
        <dbReference type="ARBA" id="ARBA00023136"/>
    </source>
</evidence>
<evidence type="ECO:0000256" key="7">
    <source>
        <dbReference type="ARBA" id="ARBA00023128"/>
    </source>
</evidence>
<keyword evidence="4 9" id="KW-0812">Transmembrane</keyword>
<accession>A0AAD7UGS9</accession>
<evidence type="ECO:0000256" key="2">
    <source>
        <dbReference type="ARBA" id="ARBA00006375"/>
    </source>
</evidence>
<dbReference type="AlphaFoldDB" id="A0AAD7UGS9"/>
<dbReference type="PANTHER" id="PTHR45788:SF4">
    <property type="entry name" value="TRICARBOXYLATE TRANSPORT PROTEIN, MITOCHONDRIAL"/>
    <property type="match status" value="1"/>
</dbReference>
<name>A0AAD7UGS9_9STRA</name>
<feature type="repeat" description="Solcar" evidence="9">
    <location>
        <begin position="4"/>
        <end position="95"/>
    </location>
</feature>
<dbReference type="InterPro" id="IPR023395">
    <property type="entry name" value="MCP_dom_sf"/>
</dbReference>
<dbReference type="InterPro" id="IPR018108">
    <property type="entry name" value="MCP_transmembrane"/>
</dbReference>
<evidence type="ECO:0000256" key="6">
    <source>
        <dbReference type="ARBA" id="ARBA00022989"/>
    </source>
</evidence>
<dbReference type="SUPFAM" id="SSF103506">
    <property type="entry name" value="Mitochondrial carrier"/>
    <property type="match status" value="1"/>
</dbReference>
<dbReference type="PROSITE" id="PS50920">
    <property type="entry name" value="SOLCAR"/>
    <property type="match status" value="3"/>
</dbReference>